<proteinExistence type="inferred from homology"/>
<dbReference type="PANTHER" id="PTHR11857">
    <property type="entry name" value="ODORANT BINDING PROTEIN-RELATED"/>
    <property type="match status" value="1"/>
</dbReference>
<organism evidence="5 6">
    <name type="scientific">Rhamnusium bicolor</name>
    <dbReference type="NCBI Taxonomy" id="1586634"/>
    <lineage>
        <taxon>Eukaryota</taxon>
        <taxon>Metazoa</taxon>
        <taxon>Ecdysozoa</taxon>
        <taxon>Arthropoda</taxon>
        <taxon>Hexapoda</taxon>
        <taxon>Insecta</taxon>
        <taxon>Pterygota</taxon>
        <taxon>Neoptera</taxon>
        <taxon>Endopterygota</taxon>
        <taxon>Coleoptera</taxon>
        <taxon>Polyphaga</taxon>
        <taxon>Cucujiformia</taxon>
        <taxon>Chrysomeloidea</taxon>
        <taxon>Cerambycidae</taxon>
        <taxon>Lepturinae</taxon>
        <taxon>Rhagiini</taxon>
        <taxon>Rhamnusium</taxon>
    </lineage>
</organism>
<comment type="similarity">
    <text evidence="2">Belongs to the PBP/GOBP family.</text>
</comment>
<dbReference type="EMBL" id="JANEYF010004127">
    <property type="protein sequence ID" value="KAJ8932133.1"/>
    <property type="molecule type" value="Genomic_DNA"/>
</dbReference>
<dbReference type="Pfam" id="PF01395">
    <property type="entry name" value="PBP_GOBP"/>
    <property type="match status" value="1"/>
</dbReference>
<name>A0AAV8X0A1_9CUCU</name>
<dbReference type="SUPFAM" id="SSF47565">
    <property type="entry name" value="Insect pheromone/odorant-binding proteins"/>
    <property type="match status" value="1"/>
</dbReference>
<dbReference type="CDD" id="cd23992">
    <property type="entry name" value="PBP_GOBP"/>
    <property type="match status" value="1"/>
</dbReference>
<dbReference type="GO" id="GO:0005615">
    <property type="term" value="C:extracellular space"/>
    <property type="evidence" value="ECO:0007669"/>
    <property type="project" value="TreeGrafter"/>
</dbReference>
<evidence type="ECO:0000256" key="1">
    <source>
        <dbReference type="ARBA" id="ARBA00004613"/>
    </source>
</evidence>
<accession>A0AAV8X0A1</accession>
<keyword evidence="4" id="KW-0732">Signal</keyword>
<dbReference type="GO" id="GO:0007608">
    <property type="term" value="P:sensory perception of smell"/>
    <property type="evidence" value="ECO:0007669"/>
    <property type="project" value="TreeGrafter"/>
</dbReference>
<evidence type="ECO:0000256" key="2">
    <source>
        <dbReference type="ARBA" id="ARBA00008098"/>
    </source>
</evidence>
<gene>
    <name evidence="5" type="ORF">NQ314_014914</name>
</gene>
<evidence type="ECO:0000256" key="4">
    <source>
        <dbReference type="ARBA" id="ARBA00022729"/>
    </source>
</evidence>
<dbReference type="Proteomes" id="UP001162156">
    <property type="component" value="Unassembled WGS sequence"/>
</dbReference>
<protein>
    <submittedName>
        <fullName evidence="5">Uncharacterized protein</fullName>
    </submittedName>
</protein>
<dbReference type="InterPro" id="IPR036728">
    <property type="entry name" value="PBP_GOBP_sf"/>
</dbReference>
<sequence length="109" mass="12298">MQKFNEKFTKKCASTTSMEEEDIMNMLEESGPSDDPKMKEHMLCFLRELGVINADGEIEEEVLKEKLTKYLSSSDKAEQIVSKCAVEKDDPAETAHALGKCIHNEKNAK</sequence>
<comment type="subcellular location">
    <subcellularLocation>
        <location evidence="1">Secreted</location>
    </subcellularLocation>
</comment>
<reference evidence="5" key="1">
    <citation type="journal article" date="2023" name="Insect Mol. Biol.">
        <title>Genome sequencing provides insights into the evolution of gene families encoding plant cell wall-degrading enzymes in longhorned beetles.</title>
        <authorList>
            <person name="Shin N.R."/>
            <person name="Okamura Y."/>
            <person name="Kirsch R."/>
            <person name="Pauchet Y."/>
        </authorList>
    </citation>
    <scope>NUCLEOTIDE SEQUENCE</scope>
    <source>
        <strain evidence="5">RBIC_L_NR</strain>
    </source>
</reference>
<keyword evidence="3" id="KW-0964">Secreted</keyword>
<keyword evidence="6" id="KW-1185">Reference proteome</keyword>
<dbReference type="SMART" id="SM00708">
    <property type="entry name" value="PhBP"/>
    <property type="match status" value="1"/>
</dbReference>
<dbReference type="InterPro" id="IPR006170">
    <property type="entry name" value="PBP/GOBP"/>
</dbReference>
<evidence type="ECO:0000313" key="6">
    <source>
        <dbReference type="Proteomes" id="UP001162156"/>
    </source>
</evidence>
<evidence type="ECO:0000313" key="5">
    <source>
        <dbReference type="EMBL" id="KAJ8932133.1"/>
    </source>
</evidence>
<dbReference type="AlphaFoldDB" id="A0AAV8X0A1"/>
<dbReference type="Gene3D" id="1.10.238.20">
    <property type="entry name" value="Pheromone/general odorant binding protein domain"/>
    <property type="match status" value="1"/>
</dbReference>
<dbReference type="GO" id="GO:0005549">
    <property type="term" value="F:odorant binding"/>
    <property type="evidence" value="ECO:0007669"/>
    <property type="project" value="InterPro"/>
</dbReference>
<evidence type="ECO:0000256" key="3">
    <source>
        <dbReference type="ARBA" id="ARBA00022525"/>
    </source>
</evidence>
<dbReference type="PANTHER" id="PTHR11857:SF43">
    <property type="entry name" value="GEO07291P1-RELATED"/>
    <property type="match status" value="1"/>
</dbReference>
<comment type="caution">
    <text evidence="5">The sequence shown here is derived from an EMBL/GenBank/DDBJ whole genome shotgun (WGS) entry which is preliminary data.</text>
</comment>